<name>A0A542DX74_9MICO</name>
<feature type="region of interest" description="Disordered" evidence="6">
    <location>
        <begin position="58"/>
        <end position="83"/>
    </location>
</feature>
<proteinExistence type="predicted"/>
<evidence type="ECO:0000313" key="9">
    <source>
        <dbReference type="EMBL" id="TQJ07675.1"/>
    </source>
</evidence>
<evidence type="ECO:0000256" key="5">
    <source>
        <dbReference type="ARBA" id="ARBA00023136"/>
    </source>
</evidence>
<keyword evidence="10" id="KW-1185">Reference proteome</keyword>
<reference evidence="9 10" key="1">
    <citation type="submission" date="2019-06" db="EMBL/GenBank/DDBJ databases">
        <title>Sequencing the genomes of 1000 actinobacteria strains.</title>
        <authorList>
            <person name="Klenk H.-P."/>
        </authorList>
    </citation>
    <scope>NUCLEOTIDE SEQUENCE [LARGE SCALE GENOMIC DNA]</scope>
    <source>
        <strain evidence="9 10">DSM 18607</strain>
    </source>
</reference>
<evidence type="ECO:0000256" key="1">
    <source>
        <dbReference type="ARBA" id="ARBA00004651"/>
    </source>
</evidence>
<protein>
    <submittedName>
        <fullName evidence="9">Phospholipase D-like protein</fullName>
    </submittedName>
</protein>
<gene>
    <name evidence="9" type="ORF">FB458_0743</name>
</gene>
<evidence type="ECO:0000256" key="4">
    <source>
        <dbReference type="ARBA" id="ARBA00022989"/>
    </source>
</evidence>
<dbReference type="InterPro" id="IPR027379">
    <property type="entry name" value="CLS_N"/>
</dbReference>
<keyword evidence="5 7" id="KW-0472">Membrane</keyword>
<comment type="caution">
    <text evidence="9">The sequence shown here is derived from an EMBL/GenBank/DDBJ whole genome shotgun (WGS) entry which is preliminary data.</text>
</comment>
<evidence type="ECO:0000256" key="6">
    <source>
        <dbReference type="SAM" id="MobiDB-lite"/>
    </source>
</evidence>
<keyword evidence="4 7" id="KW-1133">Transmembrane helix</keyword>
<dbReference type="AlphaFoldDB" id="A0A542DX74"/>
<feature type="domain" description="Cardiolipin synthase N-terminal" evidence="8">
    <location>
        <begin position="12"/>
        <end position="57"/>
    </location>
</feature>
<keyword evidence="2" id="KW-1003">Cell membrane</keyword>
<sequence>MLRVVLTLASLALTIYALIDCLQTPDDQVKHIPKLFWALLVLLVPWVGPISWLIAGRTRSLPPRGRPTGPKGPEDDPDFLRGL</sequence>
<dbReference type="EMBL" id="VFMN01000001">
    <property type="protein sequence ID" value="TQJ07675.1"/>
    <property type="molecule type" value="Genomic_DNA"/>
</dbReference>
<dbReference type="GO" id="GO:0005886">
    <property type="term" value="C:plasma membrane"/>
    <property type="evidence" value="ECO:0007669"/>
    <property type="project" value="UniProtKB-SubCell"/>
</dbReference>
<organism evidence="9 10">
    <name type="scientific">Lapillicoccus jejuensis</name>
    <dbReference type="NCBI Taxonomy" id="402171"/>
    <lineage>
        <taxon>Bacteria</taxon>
        <taxon>Bacillati</taxon>
        <taxon>Actinomycetota</taxon>
        <taxon>Actinomycetes</taxon>
        <taxon>Micrococcales</taxon>
        <taxon>Intrasporangiaceae</taxon>
        <taxon>Lapillicoccus</taxon>
    </lineage>
</organism>
<evidence type="ECO:0000256" key="3">
    <source>
        <dbReference type="ARBA" id="ARBA00022692"/>
    </source>
</evidence>
<dbReference type="Proteomes" id="UP000317893">
    <property type="component" value="Unassembled WGS sequence"/>
</dbReference>
<evidence type="ECO:0000256" key="7">
    <source>
        <dbReference type="SAM" id="Phobius"/>
    </source>
</evidence>
<comment type="subcellular location">
    <subcellularLocation>
        <location evidence="1">Cell membrane</location>
        <topology evidence="1">Multi-pass membrane protein</topology>
    </subcellularLocation>
</comment>
<feature type="transmembrane region" description="Helical" evidence="7">
    <location>
        <begin position="35"/>
        <end position="55"/>
    </location>
</feature>
<evidence type="ECO:0000256" key="2">
    <source>
        <dbReference type="ARBA" id="ARBA00022475"/>
    </source>
</evidence>
<keyword evidence="3 7" id="KW-0812">Transmembrane</keyword>
<dbReference type="OrthoDB" id="3298527at2"/>
<feature type="compositionally biased region" description="Low complexity" evidence="6">
    <location>
        <begin position="62"/>
        <end position="71"/>
    </location>
</feature>
<evidence type="ECO:0000259" key="8">
    <source>
        <dbReference type="Pfam" id="PF13396"/>
    </source>
</evidence>
<accession>A0A542DX74</accession>
<dbReference type="Pfam" id="PF13396">
    <property type="entry name" value="PLDc_N"/>
    <property type="match status" value="1"/>
</dbReference>
<evidence type="ECO:0000313" key="10">
    <source>
        <dbReference type="Proteomes" id="UP000317893"/>
    </source>
</evidence>